<keyword evidence="1" id="KW-0472">Membrane</keyword>
<keyword evidence="1" id="KW-1133">Transmembrane helix</keyword>
<keyword evidence="3" id="KW-1185">Reference proteome</keyword>
<protein>
    <submittedName>
        <fullName evidence="2">Uncharacterized protein</fullName>
    </submittedName>
</protein>
<reference evidence="2 3" key="1">
    <citation type="submission" date="2013-07" db="EMBL/GenBank/DDBJ databases">
        <title>Thioclava pacifica DSM 10166 Genome Sequencing.</title>
        <authorList>
            <person name="Lai Q."/>
            <person name="Shao Z."/>
        </authorList>
    </citation>
    <scope>NUCLEOTIDE SEQUENCE [LARGE SCALE GENOMIC DNA]</scope>
    <source>
        <strain evidence="2 3">DSM 10166</strain>
    </source>
</reference>
<accession>A0A074J740</accession>
<name>A0A074J740_9RHOB</name>
<evidence type="ECO:0000313" key="3">
    <source>
        <dbReference type="Proteomes" id="UP000027432"/>
    </source>
</evidence>
<sequence length="55" mass="6098">MYVLAGIVIGLVLGDWRARKRGGNRLDRAQYAAVHAIAFGMVGIFITILINRIWA</sequence>
<dbReference type="RefSeq" id="WP_169739532.1">
    <property type="nucleotide sequence ID" value="NZ_AUND01000034.1"/>
</dbReference>
<dbReference type="AlphaFoldDB" id="A0A074J740"/>
<organism evidence="2 3">
    <name type="scientific">Thioclava pacifica DSM 10166</name>
    <dbReference type="NCBI Taxonomy" id="1353537"/>
    <lineage>
        <taxon>Bacteria</taxon>
        <taxon>Pseudomonadati</taxon>
        <taxon>Pseudomonadota</taxon>
        <taxon>Alphaproteobacteria</taxon>
        <taxon>Rhodobacterales</taxon>
        <taxon>Paracoccaceae</taxon>
        <taxon>Thioclava</taxon>
    </lineage>
</organism>
<dbReference type="Proteomes" id="UP000027432">
    <property type="component" value="Unassembled WGS sequence"/>
</dbReference>
<dbReference type="eggNOG" id="ENOG503131N">
    <property type="taxonomic scope" value="Bacteria"/>
</dbReference>
<proteinExistence type="predicted"/>
<comment type="caution">
    <text evidence="2">The sequence shown here is derived from an EMBL/GenBank/DDBJ whole genome shotgun (WGS) entry which is preliminary data.</text>
</comment>
<dbReference type="STRING" id="1353537.TP2_09330"/>
<feature type="transmembrane region" description="Helical" evidence="1">
    <location>
        <begin position="33"/>
        <end position="54"/>
    </location>
</feature>
<evidence type="ECO:0000256" key="1">
    <source>
        <dbReference type="SAM" id="Phobius"/>
    </source>
</evidence>
<evidence type="ECO:0000313" key="2">
    <source>
        <dbReference type="EMBL" id="KEO51670.1"/>
    </source>
</evidence>
<dbReference type="EMBL" id="AUND01000034">
    <property type="protein sequence ID" value="KEO51670.1"/>
    <property type="molecule type" value="Genomic_DNA"/>
</dbReference>
<keyword evidence="1" id="KW-0812">Transmembrane</keyword>
<gene>
    <name evidence="2" type="ORF">TP2_09330</name>
</gene>